<name>A0AB37W499_9PLEO</name>
<dbReference type="PANTHER" id="PTHR10622">
    <property type="entry name" value="HET DOMAIN-CONTAINING PROTEIN"/>
    <property type="match status" value="1"/>
</dbReference>
<dbReference type="InterPro" id="IPR056884">
    <property type="entry name" value="NPHP3-like_N"/>
</dbReference>
<comment type="caution">
    <text evidence="3">The sequence shown here is derived from an EMBL/GenBank/DDBJ whole genome shotgun (WGS) entry which is preliminary data.</text>
</comment>
<reference evidence="3" key="2">
    <citation type="journal article" date="2019" name="bioRxiv">
        <title>Genomics, evolutionary history and diagnostics of the Alternaria alternata species group including apple and Asian pear pathotypes.</title>
        <authorList>
            <person name="Armitage A.D."/>
            <person name="Cockerton H.M."/>
            <person name="Sreenivasaprasad S."/>
            <person name="Woodhall J.W."/>
            <person name="Lane C.R."/>
            <person name="Harrison R.J."/>
            <person name="Clarkson J.P."/>
        </authorList>
    </citation>
    <scope>NUCLEOTIDE SEQUENCE</scope>
    <source>
        <strain evidence="3">FERA 1164</strain>
    </source>
</reference>
<dbReference type="InterPro" id="IPR007111">
    <property type="entry name" value="NACHT_NTPase"/>
</dbReference>
<dbReference type="Pfam" id="PF06985">
    <property type="entry name" value="HET"/>
    <property type="match status" value="1"/>
</dbReference>
<evidence type="ECO:0000256" key="1">
    <source>
        <dbReference type="ARBA" id="ARBA00022737"/>
    </source>
</evidence>
<dbReference type="EMBL" id="PDXB01000043">
    <property type="protein sequence ID" value="RYN19363.1"/>
    <property type="molecule type" value="Genomic_DNA"/>
</dbReference>
<keyword evidence="1" id="KW-0677">Repeat</keyword>
<dbReference type="InterPro" id="IPR027417">
    <property type="entry name" value="P-loop_NTPase"/>
</dbReference>
<dbReference type="PANTHER" id="PTHR10622:SF13">
    <property type="entry name" value="NACHT DOMAIN-CONTAINING PROTEIN"/>
    <property type="match status" value="1"/>
</dbReference>
<dbReference type="Proteomes" id="UP000292340">
    <property type="component" value="Unassembled WGS sequence"/>
</dbReference>
<dbReference type="InterPro" id="IPR010730">
    <property type="entry name" value="HET"/>
</dbReference>
<evidence type="ECO:0000259" key="2">
    <source>
        <dbReference type="PROSITE" id="PS50837"/>
    </source>
</evidence>
<evidence type="ECO:0000313" key="4">
    <source>
        <dbReference type="Proteomes" id="UP000292340"/>
    </source>
</evidence>
<reference evidence="3" key="1">
    <citation type="submission" date="2017-10" db="EMBL/GenBank/DDBJ databases">
        <authorList>
            <person name="Armitage A.D."/>
            <person name="Barbara D.J."/>
            <person name="Woodhall J.W."/>
            <person name="Sreenivasaprasad S."/>
            <person name="Lane C.R."/>
            <person name="Clarkson J.P."/>
            <person name="Harrison R.J."/>
        </authorList>
    </citation>
    <scope>NUCLEOTIDE SEQUENCE</scope>
    <source>
        <strain evidence="3">FERA 1164</strain>
    </source>
</reference>
<feature type="domain" description="NACHT" evidence="2">
    <location>
        <begin position="296"/>
        <end position="519"/>
    </location>
</feature>
<dbReference type="SUPFAM" id="SSF52540">
    <property type="entry name" value="P-loop containing nucleoside triphosphate hydrolases"/>
    <property type="match status" value="1"/>
</dbReference>
<dbReference type="Gene3D" id="3.40.50.300">
    <property type="entry name" value="P-loop containing nucleotide triphosphate hydrolases"/>
    <property type="match status" value="1"/>
</dbReference>
<gene>
    <name evidence="3" type="ORF">AA0115_g10744</name>
</gene>
<dbReference type="AlphaFoldDB" id="A0AB37W499"/>
<sequence length="663" mass="76170">MRLLHHDHDGELALTSFDNYEQPAYTILSHTWGKDEEEVSFADLVNGGGKDKAGYNKIRLCGEQTRQDGLQYFWVDTCCIDKSNKAELSSAIRSMFRWYQDAVKCYVYLSDVSTKKRKLDGMLAETTSEHPMTSSRWFKRGWTLQELLAPSSVEIFSREWERLGDKTSLGPLISSITGVSEEVLQEDTLARFDISERLRWRGDRQTKLKEDMAYSLSGICDVDIAPLYGEGEEEAFRRLHREIQKLKDCLRDLRHGDPKDDKKRIEETKGGLLVDSYRWVLDNAAFQQWQRDPQRQLLWVKGDPGKGKTMLLCGIINELGRSMPRTSLLSYFFCQATFSHLNSATAVLRGLLYMLIDQQPLLVSHVYKKYDLAGKRLFEDANAWIALTEIWINVLQDPGLRMGYFVIDGLDECTFDRSKLLRFIAQQSSSSSRLKWIVSSRNWPEIERSLEPATDKVLLSLELNARSISAAVKTFIDRKVSRLAEEERYDERIRTVISNYLSANANDTFLWVALACQHLEGTAKRHVTKKLMSIPLGLGSFYRRMMNGISESEDAETCRCVLATAAVLFRPVVIQELTMIVEPLEEFVDHPETVREIIQLCGSFLIMEEDTVYFVHQSAQDFLLADAKDELFPNGFHIAHQEICRRSLAMLLSKFLSREILIH</sequence>
<accession>A0AB37W499</accession>
<protein>
    <submittedName>
        <fullName evidence="3">Vegetative incompatibility protein</fullName>
    </submittedName>
</protein>
<organism evidence="3 4">
    <name type="scientific">Alternaria tenuissima</name>
    <dbReference type="NCBI Taxonomy" id="119927"/>
    <lineage>
        <taxon>Eukaryota</taxon>
        <taxon>Fungi</taxon>
        <taxon>Dikarya</taxon>
        <taxon>Ascomycota</taxon>
        <taxon>Pezizomycotina</taxon>
        <taxon>Dothideomycetes</taxon>
        <taxon>Pleosporomycetidae</taxon>
        <taxon>Pleosporales</taxon>
        <taxon>Pleosporineae</taxon>
        <taxon>Pleosporaceae</taxon>
        <taxon>Alternaria</taxon>
        <taxon>Alternaria sect. Alternaria</taxon>
        <taxon>Alternaria alternata complex</taxon>
    </lineage>
</organism>
<dbReference type="Pfam" id="PF24883">
    <property type="entry name" value="NPHP3_N"/>
    <property type="match status" value="1"/>
</dbReference>
<dbReference type="PROSITE" id="PS50837">
    <property type="entry name" value="NACHT"/>
    <property type="match status" value="1"/>
</dbReference>
<proteinExistence type="predicted"/>
<evidence type="ECO:0000313" key="3">
    <source>
        <dbReference type="EMBL" id="RYN19363.1"/>
    </source>
</evidence>